<evidence type="ECO:0000313" key="7">
    <source>
        <dbReference type="EMBL" id="EFU42392.1"/>
    </source>
</evidence>
<keyword evidence="2" id="KW-0805">Transcription regulation</keyword>
<dbReference type="EMBL" id="ADHJ01000014">
    <property type="protein sequence ID" value="EFU42392.1"/>
    <property type="molecule type" value="Genomic_DNA"/>
</dbReference>
<evidence type="ECO:0000256" key="2">
    <source>
        <dbReference type="ARBA" id="ARBA00023015"/>
    </source>
</evidence>
<feature type="domain" description="RNA polymerase sigma factor 70 region 4 type 2" evidence="6">
    <location>
        <begin position="118"/>
        <end position="168"/>
    </location>
</feature>
<dbReference type="Proteomes" id="UP000003094">
    <property type="component" value="Unassembled WGS sequence"/>
</dbReference>
<feature type="domain" description="RNA polymerase sigma-70 region 2" evidence="5">
    <location>
        <begin position="20"/>
        <end position="84"/>
    </location>
</feature>
<name>A0A2R9SYC8_9BACL</name>
<evidence type="ECO:0000256" key="3">
    <source>
        <dbReference type="ARBA" id="ARBA00023082"/>
    </source>
</evidence>
<dbReference type="Pfam" id="PF08281">
    <property type="entry name" value="Sigma70_r4_2"/>
    <property type="match status" value="1"/>
</dbReference>
<accession>A0A2R9SYC8</accession>
<dbReference type="InterPro" id="IPR007627">
    <property type="entry name" value="RNA_pol_sigma70_r2"/>
</dbReference>
<dbReference type="NCBIfam" id="TIGR02937">
    <property type="entry name" value="sigma70-ECF"/>
    <property type="match status" value="1"/>
</dbReference>
<dbReference type="GO" id="GO:0016987">
    <property type="term" value="F:sigma factor activity"/>
    <property type="evidence" value="ECO:0007669"/>
    <property type="project" value="UniProtKB-KW"/>
</dbReference>
<dbReference type="SUPFAM" id="SSF88946">
    <property type="entry name" value="Sigma2 domain of RNA polymerase sigma factors"/>
    <property type="match status" value="1"/>
</dbReference>
<dbReference type="GO" id="GO:0003677">
    <property type="term" value="F:DNA binding"/>
    <property type="evidence" value="ECO:0007669"/>
    <property type="project" value="InterPro"/>
</dbReference>
<dbReference type="InterPro" id="IPR036388">
    <property type="entry name" value="WH-like_DNA-bd_sf"/>
</dbReference>
<dbReference type="AlphaFoldDB" id="A0A2R9SYC8"/>
<evidence type="ECO:0000256" key="1">
    <source>
        <dbReference type="ARBA" id="ARBA00010641"/>
    </source>
</evidence>
<gene>
    <name evidence="7" type="ORF">PVOR_08960</name>
</gene>
<proteinExistence type="inferred from homology"/>
<evidence type="ECO:0000256" key="4">
    <source>
        <dbReference type="ARBA" id="ARBA00023163"/>
    </source>
</evidence>
<dbReference type="PANTHER" id="PTHR43133">
    <property type="entry name" value="RNA POLYMERASE ECF-TYPE SIGMA FACTO"/>
    <property type="match status" value="1"/>
</dbReference>
<sequence length="178" mass="20650">MEYLKQMVAVNDPGSVLNGLMESFGQDVWNYAFFLTKQREAADDISQDVFLKAFQHWNDFQGRSSVKTWLLTITRNLSLNYLKSSYMTRVSLTGWITSKQTGPSAEKEFMDAAAVSQIWKFVMELPPKYREVLILESHYRLPRKEMAELLGISEGTIKSRLHRARTRMEKMLKGEDVQ</sequence>
<dbReference type="GO" id="GO:0006352">
    <property type="term" value="P:DNA-templated transcription initiation"/>
    <property type="evidence" value="ECO:0007669"/>
    <property type="project" value="InterPro"/>
</dbReference>
<evidence type="ECO:0000259" key="5">
    <source>
        <dbReference type="Pfam" id="PF04542"/>
    </source>
</evidence>
<comment type="similarity">
    <text evidence="1">Belongs to the sigma-70 factor family. ECF subfamily.</text>
</comment>
<evidence type="ECO:0000313" key="8">
    <source>
        <dbReference type="Proteomes" id="UP000003094"/>
    </source>
</evidence>
<dbReference type="CDD" id="cd06171">
    <property type="entry name" value="Sigma70_r4"/>
    <property type="match status" value="1"/>
</dbReference>
<dbReference type="Gene3D" id="1.10.10.10">
    <property type="entry name" value="Winged helix-like DNA-binding domain superfamily/Winged helix DNA-binding domain"/>
    <property type="match status" value="1"/>
</dbReference>
<keyword evidence="3" id="KW-0731">Sigma factor</keyword>
<protein>
    <submittedName>
        <fullName evidence="7">RNA polymerase, sigma-24 subunit, ECF subfamily protein</fullName>
    </submittedName>
</protein>
<reference evidence="7 8" key="1">
    <citation type="journal article" date="2010" name="BMC Genomics">
        <title>Genome sequence of the pattern forming Paenibacillus vortex bacterium reveals potential for thriving in complex environments.</title>
        <authorList>
            <person name="Sirota-Madi A."/>
            <person name="Olender T."/>
            <person name="Helman Y."/>
            <person name="Ingham C."/>
            <person name="Brainis I."/>
            <person name="Roth D."/>
            <person name="Hagi E."/>
            <person name="Brodsky L."/>
            <person name="Leshkowitz D."/>
            <person name="Galatenko V."/>
            <person name="Nikolaev V."/>
            <person name="Mugasimangalam R.C."/>
            <person name="Bransburg-Zabary S."/>
            <person name="Gutnick D.L."/>
            <person name="Lancet D."/>
            <person name="Ben-Jacob E."/>
        </authorList>
    </citation>
    <scope>NUCLEOTIDE SEQUENCE [LARGE SCALE GENOMIC DNA]</scope>
    <source>
        <strain evidence="7 8">V453</strain>
    </source>
</reference>
<dbReference type="InterPro" id="IPR013249">
    <property type="entry name" value="RNA_pol_sigma70_r4_t2"/>
</dbReference>
<dbReference type="SUPFAM" id="SSF88659">
    <property type="entry name" value="Sigma3 and sigma4 domains of RNA polymerase sigma factors"/>
    <property type="match status" value="1"/>
</dbReference>
<dbReference type="InterPro" id="IPR039425">
    <property type="entry name" value="RNA_pol_sigma-70-like"/>
</dbReference>
<dbReference type="Pfam" id="PF04542">
    <property type="entry name" value="Sigma70_r2"/>
    <property type="match status" value="1"/>
</dbReference>
<dbReference type="InterPro" id="IPR013324">
    <property type="entry name" value="RNA_pol_sigma_r3/r4-like"/>
</dbReference>
<keyword evidence="8" id="KW-1185">Reference proteome</keyword>
<organism evidence="7 8">
    <name type="scientific">Paenibacillus vortex V453</name>
    <dbReference type="NCBI Taxonomy" id="715225"/>
    <lineage>
        <taxon>Bacteria</taxon>
        <taxon>Bacillati</taxon>
        <taxon>Bacillota</taxon>
        <taxon>Bacilli</taxon>
        <taxon>Bacillales</taxon>
        <taxon>Paenibacillaceae</taxon>
        <taxon>Paenibacillus</taxon>
    </lineage>
</organism>
<dbReference type="KEGG" id="pvo:PVOR_08960"/>
<dbReference type="InterPro" id="IPR014284">
    <property type="entry name" value="RNA_pol_sigma-70_dom"/>
</dbReference>
<dbReference type="InterPro" id="IPR013325">
    <property type="entry name" value="RNA_pol_sigma_r2"/>
</dbReference>
<comment type="caution">
    <text evidence="7">The sequence shown here is derived from an EMBL/GenBank/DDBJ whole genome shotgun (WGS) entry which is preliminary data.</text>
</comment>
<dbReference type="Gene3D" id="1.10.1740.10">
    <property type="match status" value="1"/>
</dbReference>
<keyword evidence="4" id="KW-0804">Transcription</keyword>
<evidence type="ECO:0000259" key="6">
    <source>
        <dbReference type="Pfam" id="PF08281"/>
    </source>
</evidence>
<dbReference type="PANTHER" id="PTHR43133:SF46">
    <property type="entry name" value="RNA POLYMERASE SIGMA-70 FACTOR ECF SUBFAMILY"/>
    <property type="match status" value="1"/>
</dbReference>